<gene>
    <name evidence="1" type="ORF">BJP37_00445</name>
</gene>
<protein>
    <submittedName>
        <fullName evidence="1">Uncharacterized protein</fullName>
    </submittedName>
</protein>
<dbReference type="RefSeq" id="WP_075895643.1">
    <property type="nucleotide sequence ID" value="NZ_MKZS01000001.1"/>
</dbReference>
<evidence type="ECO:0000313" key="2">
    <source>
        <dbReference type="Proteomes" id="UP000186657"/>
    </source>
</evidence>
<evidence type="ECO:0000313" key="1">
    <source>
        <dbReference type="EMBL" id="OLT57738.1"/>
    </source>
</evidence>
<accession>A0A1U7MVI0</accession>
<keyword evidence="2" id="KW-1185">Reference proteome</keyword>
<reference evidence="1 2" key="1">
    <citation type="submission" date="2016-10" db="EMBL/GenBank/DDBJ databases">
        <title>Comparative genomics uncovers the prolific and rare metabolic potential of the cyanobacterial genus Moorea.</title>
        <authorList>
            <person name="Leao T."/>
            <person name="Castelao G."/>
            <person name="Korobeynikov A."/>
            <person name="Monroe E.A."/>
            <person name="Podell S."/>
            <person name="Glukhov E."/>
            <person name="Allen E."/>
            <person name="Gerwick W.H."/>
            <person name="Gerwick L."/>
        </authorList>
    </citation>
    <scope>NUCLEOTIDE SEQUENCE [LARGE SCALE GENOMIC DNA]</scope>
    <source>
        <strain evidence="1 2">PNG5-198</strain>
    </source>
</reference>
<sequence length="105" mass="10951">MLISDLNHLESVEASKVQGGLSLSNNFTSIFSTTSSIEENELFNTTVNVKVDIGNTATASGNTASEAQSDTGKNVASKQESFFLTLEQGGVTATKSQGIGFSAIQ</sequence>
<dbReference type="Proteomes" id="UP000186657">
    <property type="component" value="Unassembled WGS sequence"/>
</dbReference>
<dbReference type="AlphaFoldDB" id="A0A1U7MVI0"/>
<name>A0A1U7MVI0_9CYAN</name>
<organism evidence="1 2">
    <name type="scientific">Moorena bouillonii PNG</name>
    <dbReference type="NCBI Taxonomy" id="568701"/>
    <lineage>
        <taxon>Bacteria</taxon>
        <taxon>Bacillati</taxon>
        <taxon>Cyanobacteriota</taxon>
        <taxon>Cyanophyceae</taxon>
        <taxon>Coleofasciculales</taxon>
        <taxon>Coleofasciculaceae</taxon>
        <taxon>Moorena</taxon>
    </lineage>
</organism>
<proteinExistence type="predicted"/>
<comment type="caution">
    <text evidence="1">The sequence shown here is derived from an EMBL/GenBank/DDBJ whole genome shotgun (WGS) entry which is preliminary data.</text>
</comment>
<dbReference type="EMBL" id="MKZS01000001">
    <property type="protein sequence ID" value="OLT57738.1"/>
    <property type="molecule type" value="Genomic_DNA"/>
</dbReference>